<sequence length="155" mass="17215">MLRASTASSLPRFSVLPTPSTFTVASNRKNRKGEATEIIFCVGELPLLPQRRCVLRLHLRLGFGLAVSATAFIGSSFIIKKKDVEYGFWRIRQFCSLHLCSSSACDSTGSIEYCREVMSVKAIRYKEGIGDLNEACSVVLRSISQFRNSTPSVRD</sequence>
<dbReference type="EMBL" id="CM042012">
    <property type="protein sequence ID" value="KAI3753645.1"/>
    <property type="molecule type" value="Genomic_DNA"/>
</dbReference>
<comment type="caution">
    <text evidence="1">The sequence shown here is derived from an EMBL/GenBank/DDBJ whole genome shotgun (WGS) entry which is preliminary data.</text>
</comment>
<evidence type="ECO:0000313" key="2">
    <source>
        <dbReference type="Proteomes" id="UP001055811"/>
    </source>
</evidence>
<protein>
    <submittedName>
        <fullName evidence="1">Uncharacterized protein</fullName>
    </submittedName>
</protein>
<gene>
    <name evidence="1" type="ORF">L2E82_25704</name>
</gene>
<organism evidence="1 2">
    <name type="scientific">Cichorium intybus</name>
    <name type="common">Chicory</name>
    <dbReference type="NCBI Taxonomy" id="13427"/>
    <lineage>
        <taxon>Eukaryota</taxon>
        <taxon>Viridiplantae</taxon>
        <taxon>Streptophyta</taxon>
        <taxon>Embryophyta</taxon>
        <taxon>Tracheophyta</taxon>
        <taxon>Spermatophyta</taxon>
        <taxon>Magnoliopsida</taxon>
        <taxon>eudicotyledons</taxon>
        <taxon>Gunneridae</taxon>
        <taxon>Pentapetalae</taxon>
        <taxon>asterids</taxon>
        <taxon>campanulids</taxon>
        <taxon>Asterales</taxon>
        <taxon>Asteraceae</taxon>
        <taxon>Cichorioideae</taxon>
        <taxon>Cichorieae</taxon>
        <taxon>Cichoriinae</taxon>
        <taxon>Cichorium</taxon>
    </lineage>
</organism>
<reference evidence="1 2" key="2">
    <citation type="journal article" date="2022" name="Mol. Ecol. Resour.">
        <title>The genomes of chicory, endive, great burdock and yacon provide insights into Asteraceae paleo-polyploidization history and plant inulin production.</title>
        <authorList>
            <person name="Fan W."/>
            <person name="Wang S."/>
            <person name="Wang H."/>
            <person name="Wang A."/>
            <person name="Jiang F."/>
            <person name="Liu H."/>
            <person name="Zhao H."/>
            <person name="Xu D."/>
            <person name="Zhang Y."/>
        </authorList>
    </citation>
    <scope>NUCLEOTIDE SEQUENCE [LARGE SCALE GENOMIC DNA]</scope>
    <source>
        <strain evidence="2">cv. Punajuju</strain>
        <tissue evidence="1">Leaves</tissue>
    </source>
</reference>
<accession>A0ACB9E488</accession>
<name>A0ACB9E488_CICIN</name>
<evidence type="ECO:0000313" key="1">
    <source>
        <dbReference type="EMBL" id="KAI3753645.1"/>
    </source>
</evidence>
<reference evidence="2" key="1">
    <citation type="journal article" date="2022" name="Mol. Ecol. Resour.">
        <title>The genomes of chicory, endive, great burdock and yacon provide insights into Asteraceae palaeo-polyploidization history and plant inulin production.</title>
        <authorList>
            <person name="Fan W."/>
            <person name="Wang S."/>
            <person name="Wang H."/>
            <person name="Wang A."/>
            <person name="Jiang F."/>
            <person name="Liu H."/>
            <person name="Zhao H."/>
            <person name="Xu D."/>
            <person name="Zhang Y."/>
        </authorList>
    </citation>
    <scope>NUCLEOTIDE SEQUENCE [LARGE SCALE GENOMIC DNA]</scope>
    <source>
        <strain evidence="2">cv. Punajuju</strain>
    </source>
</reference>
<keyword evidence="2" id="KW-1185">Reference proteome</keyword>
<dbReference type="Proteomes" id="UP001055811">
    <property type="component" value="Linkage Group LG04"/>
</dbReference>
<proteinExistence type="predicted"/>